<reference evidence="10" key="1">
    <citation type="journal article" date="2013" name="Nat. Biotechnol.">
        <title>Draft genome sequence of chickpea (Cicer arietinum) provides a resource for trait improvement.</title>
        <authorList>
            <person name="Varshney R.K."/>
            <person name="Song C."/>
            <person name="Saxena R.K."/>
            <person name="Azam S."/>
            <person name="Yu S."/>
            <person name="Sharpe A.G."/>
            <person name="Cannon S."/>
            <person name="Baek J."/>
            <person name="Rosen B.D."/>
            <person name="Tar'an B."/>
            <person name="Millan T."/>
            <person name="Zhang X."/>
            <person name="Ramsay L.D."/>
            <person name="Iwata A."/>
            <person name="Wang Y."/>
            <person name="Nelson W."/>
            <person name="Farmer A.D."/>
            <person name="Gaur P.M."/>
            <person name="Soderlund C."/>
            <person name="Penmetsa R.V."/>
            <person name="Xu C."/>
            <person name="Bharti A.K."/>
            <person name="He W."/>
            <person name="Winter P."/>
            <person name="Zhao S."/>
            <person name="Hane J.K."/>
            <person name="Carrasquilla-Garcia N."/>
            <person name="Condie J.A."/>
            <person name="Upadhyaya H.D."/>
            <person name="Luo M.C."/>
            <person name="Thudi M."/>
            <person name="Gowda C.L."/>
            <person name="Singh N.P."/>
            <person name="Lichtenzveig J."/>
            <person name="Gali K.K."/>
            <person name="Rubio J."/>
            <person name="Nadarajan N."/>
            <person name="Dolezel J."/>
            <person name="Bansal K.C."/>
            <person name="Xu X."/>
            <person name="Edwards D."/>
            <person name="Zhang G."/>
            <person name="Kahl G."/>
            <person name="Gil J."/>
            <person name="Singh K.B."/>
            <person name="Datta S.K."/>
            <person name="Jackson S.A."/>
            <person name="Wang J."/>
            <person name="Cook D.R."/>
        </authorList>
    </citation>
    <scope>NUCLEOTIDE SEQUENCE [LARGE SCALE GENOMIC DNA]</scope>
    <source>
        <strain evidence="10">cv. CDC Frontier</strain>
    </source>
</reference>
<organism evidence="10 11">
    <name type="scientific">Cicer arietinum</name>
    <name type="common">Chickpea</name>
    <name type="synonym">Garbanzo</name>
    <dbReference type="NCBI Taxonomy" id="3827"/>
    <lineage>
        <taxon>Eukaryota</taxon>
        <taxon>Viridiplantae</taxon>
        <taxon>Streptophyta</taxon>
        <taxon>Embryophyta</taxon>
        <taxon>Tracheophyta</taxon>
        <taxon>Spermatophyta</taxon>
        <taxon>Magnoliopsida</taxon>
        <taxon>eudicotyledons</taxon>
        <taxon>Gunneridae</taxon>
        <taxon>Pentapetalae</taxon>
        <taxon>rosids</taxon>
        <taxon>fabids</taxon>
        <taxon>Fabales</taxon>
        <taxon>Fabaceae</taxon>
        <taxon>Papilionoideae</taxon>
        <taxon>50 kb inversion clade</taxon>
        <taxon>NPAAA clade</taxon>
        <taxon>Hologalegina</taxon>
        <taxon>IRL clade</taxon>
        <taxon>Cicereae</taxon>
        <taxon>Cicer</taxon>
    </lineage>
</organism>
<keyword evidence="4" id="KW-0645">Protease</keyword>
<dbReference type="PANTHER" id="PTHR24006:SF888">
    <property type="entry name" value="UBIQUITIN CARBOXYL-TERMINAL HYDROLASE 30"/>
    <property type="match status" value="1"/>
</dbReference>
<feature type="transmembrane region" description="Helical" evidence="8">
    <location>
        <begin position="12"/>
        <end position="36"/>
    </location>
</feature>
<comment type="similarity">
    <text evidence="2">Belongs to the peptidase C19 family.</text>
</comment>
<keyword evidence="8" id="KW-0472">Membrane</keyword>
<dbReference type="GO" id="GO:0006508">
    <property type="term" value="P:proteolysis"/>
    <property type="evidence" value="ECO:0007669"/>
    <property type="project" value="UniProtKB-KW"/>
</dbReference>
<dbReference type="PROSITE" id="PS00973">
    <property type="entry name" value="USP_2"/>
    <property type="match status" value="1"/>
</dbReference>
<dbReference type="PROSITE" id="PS50235">
    <property type="entry name" value="USP_3"/>
    <property type="match status" value="1"/>
</dbReference>
<reference evidence="11" key="2">
    <citation type="submission" date="2025-08" db="UniProtKB">
        <authorList>
            <consortium name="RefSeq"/>
        </authorList>
    </citation>
    <scope>IDENTIFICATION</scope>
    <source>
        <tissue evidence="11">Etiolated seedlings</tissue>
    </source>
</reference>
<feature type="domain" description="USP" evidence="9">
    <location>
        <begin position="66"/>
        <end position="510"/>
    </location>
</feature>
<dbReference type="InterPro" id="IPR038765">
    <property type="entry name" value="Papain-like_cys_pep_sf"/>
</dbReference>
<dbReference type="Pfam" id="PF00443">
    <property type="entry name" value="UCH"/>
    <property type="match status" value="1"/>
</dbReference>
<proteinExistence type="inferred from homology"/>
<evidence type="ECO:0000256" key="7">
    <source>
        <dbReference type="ARBA" id="ARBA00022807"/>
    </source>
</evidence>
<dbReference type="Proteomes" id="UP000087171">
    <property type="component" value="Chromosome Ca6"/>
</dbReference>
<dbReference type="InterPro" id="IPR050164">
    <property type="entry name" value="Peptidase_C19"/>
</dbReference>
<dbReference type="Gene3D" id="3.90.70.10">
    <property type="entry name" value="Cysteine proteinases"/>
    <property type="match status" value="1"/>
</dbReference>
<dbReference type="RefSeq" id="XP_027191183.1">
    <property type="nucleotide sequence ID" value="XM_027335382.1"/>
</dbReference>
<dbReference type="GeneID" id="101506540"/>
<evidence type="ECO:0000313" key="11">
    <source>
        <dbReference type="RefSeq" id="XP_027191183.1"/>
    </source>
</evidence>
<evidence type="ECO:0000256" key="3">
    <source>
        <dbReference type="ARBA" id="ARBA00012759"/>
    </source>
</evidence>
<dbReference type="AlphaFoldDB" id="A0A3Q7XTA5"/>
<dbReference type="GO" id="GO:0004843">
    <property type="term" value="F:cysteine-type deubiquitinase activity"/>
    <property type="evidence" value="ECO:0007669"/>
    <property type="project" value="UniProtKB-EC"/>
</dbReference>
<keyword evidence="7" id="KW-0788">Thiol protease</keyword>
<evidence type="ECO:0000256" key="6">
    <source>
        <dbReference type="ARBA" id="ARBA00022801"/>
    </source>
</evidence>
<dbReference type="InterPro" id="IPR028889">
    <property type="entry name" value="USP"/>
</dbReference>
<keyword evidence="5" id="KW-0833">Ubl conjugation pathway</keyword>
<evidence type="ECO:0000256" key="4">
    <source>
        <dbReference type="ARBA" id="ARBA00022670"/>
    </source>
</evidence>
<evidence type="ECO:0000256" key="5">
    <source>
        <dbReference type="ARBA" id="ARBA00022786"/>
    </source>
</evidence>
<dbReference type="GO" id="GO:0005634">
    <property type="term" value="C:nucleus"/>
    <property type="evidence" value="ECO:0007669"/>
    <property type="project" value="TreeGrafter"/>
</dbReference>
<evidence type="ECO:0000313" key="10">
    <source>
        <dbReference type="Proteomes" id="UP000087171"/>
    </source>
</evidence>
<evidence type="ECO:0000259" key="9">
    <source>
        <dbReference type="PROSITE" id="PS50235"/>
    </source>
</evidence>
<comment type="catalytic activity">
    <reaction evidence="1">
        <text>Thiol-dependent hydrolysis of ester, thioester, amide, peptide and isopeptide bonds formed by the C-terminal Gly of ubiquitin (a 76-residue protein attached to proteins as an intracellular targeting signal).</text>
        <dbReference type="EC" id="3.4.19.12"/>
    </reaction>
</comment>
<protein>
    <recommendedName>
        <fullName evidence="3">ubiquitinyl hydrolase 1</fullName>
        <ecNumber evidence="3">3.4.19.12</ecNumber>
    </recommendedName>
</protein>
<evidence type="ECO:0000256" key="2">
    <source>
        <dbReference type="ARBA" id="ARBA00009085"/>
    </source>
</evidence>
<name>A0A3Q7XTA5_CICAR</name>
<keyword evidence="6 11" id="KW-0378">Hydrolase</keyword>
<dbReference type="PANTHER" id="PTHR24006">
    <property type="entry name" value="UBIQUITIN CARBOXYL-TERMINAL HYDROLASE"/>
    <property type="match status" value="1"/>
</dbReference>
<keyword evidence="8" id="KW-0812">Transmembrane</keyword>
<dbReference type="EC" id="3.4.19.12" evidence="3"/>
<dbReference type="GO" id="GO:0005829">
    <property type="term" value="C:cytosol"/>
    <property type="evidence" value="ECO:0007669"/>
    <property type="project" value="TreeGrafter"/>
</dbReference>
<dbReference type="InterPro" id="IPR001394">
    <property type="entry name" value="Peptidase_C19_UCH"/>
</dbReference>
<keyword evidence="8" id="KW-1133">Transmembrane helix</keyword>
<accession>A0A3Q7XTA5</accession>
<dbReference type="SUPFAM" id="SSF54001">
    <property type="entry name" value="Cysteine proteinases"/>
    <property type="match status" value="1"/>
</dbReference>
<evidence type="ECO:0000256" key="1">
    <source>
        <dbReference type="ARBA" id="ARBA00000707"/>
    </source>
</evidence>
<dbReference type="InterPro" id="IPR018200">
    <property type="entry name" value="USP_CS"/>
</dbReference>
<evidence type="ECO:0000256" key="8">
    <source>
        <dbReference type="SAM" id="Phobius"/>
    </source>
</evidence>
<keyword evidence="10" id="KW-1185">Reference proteome</keyword>
<dbReference type="GO" id="GO:0016579">
    <property type="term" value="P:protein deubiquitination"/>
    <property type="evidence" value="ECO:0007669"/>
    <property type="project" value="InterPro"/>
</dbReference>
<gene>
    <name evidence="11" type="primary">LOC101506540</name>
</gene>
<sequence>MKKPLFNQSDINWTLSSTIRVAVTGIAAIIGIIVALKDNKSDKRIRSLGLGLGREDNASIKSLLVPGLQNLENNCFLNVVLQALASCCCFQSFLDNVITEFGSDELVDDTPLVFSLASLIQELSSVSTEKVILSPRKVMHAMSSYIPNFDLTSQQDAAEAFNHLLCSLREECGGCYAPKISSLADICASNNRIITPIQTEWPSEQERWQRLFLGPINGILSSSLTCQSCSSQISNNFEHFDCLPLSPVLCDSFTIRVGCTLADCLKQFTVAEHIENYRCNHCWHNAAIKYLSLMEGNKILCLQLKRVHMNDVGQSFKLQGHISFPLILDVSSFITTRLGVKIQEVDVQSLPLNSLPNHINLHFDIRMKSSGIYGEAREQIDADSPVNNTCISSTNRESLNEFPCSSSSESIHTNTQSQSIDKVDVSCNSVSQDICLYQLVSVVEHFGRAGGGHYTVYRCVRSRSESSDVSGDCFNQHSMRWFCVSDSQVYAVSVEDVLSAEASLLFYERIPNN</sequence>